<evidence type="ECO:0000259" key="12">
    <source>
        <dbReference type="PROSITE" id="PS50879"/>
    </source>
</evidence>
<dbReference type="Proteomes" id="UP000003280">
    <property type="component" value="Unassembled WGS sequence"/>
</dbReference>
<keyword evidence="11" id="KW-0460">Magnesium</keyword>
<proteinExistence type="inferred from homology"/>
<dbReference type="InterPro" id="IPR012337">
    <property type="entry name" value="RNaseH-like_sf"/>
</dbReference>
<dbReference type="eggNOG" id="COG3341">
    <property type="taxonomic scope" value="Bacteria"/>
</dbReference>
<dbReference type="EC" id="3.1.26.4" evidence="5"/>
<dbReference type="RefSeq" id="WP_008901209.1">
    <property type="nucleotide sequence ID" value="NZ_GL397071.1"/>
</dbReference>
<dbReference type="EMBL" id="AEEH01000018">
    <property type="protein sequence ID" value="EFM26054.1"/>
    <property type="molecule type" value="Genomic_DNA"/>
</dbReference>
<comment type="catalytic activity">
    <reaction evidence="1">
        <text>Endonucleolytic cleavage to 5'-phosphomonoester.</text>
        <dbReference type="EC" id="3.1.26.4"/>
    </reaction>
</comment>
<keyword evidence="14" id="KW-1185">Reference proteome</keyword>
<dbReference type="Pfam" id="PF00075">
    <property type="entry name" value="RNase_H"/>
    <property type="match status" value="1"/>
</dbReference>
<comment type="cofactor">
    <cofactor evidence="2">
        <name>Mg(2+)</name>
        <dbReference type="ChEBI" id="CHEBI:18420"/>
    </cofactor>
</comment>
<evidence type="ECO:0000313" key="13">
    <source>
        <dbReference type="EMBL" id="EFM26054.1"/>
    </source>
</evidence>
<dbReference type="InterPro" id="IPR036397">
    <property type="entry name" value="RNaseH_sf"/>
</dbReference>
<evidence type="ECO:0000256" key="6">
    <source>
        <dbReference type="ARBA" id="ARBA00017721"/>
    </source>
</evidence>
<name>E0NJN4_9FIRM</name>
<evidence type="ECO:0000256" key="4">
    <source>
        <dbReference type="ARBA" id="ARBA00005300"/>
    </source>
</evidence>
<dbReference type="PROSITE" id="PS50879">
    <property type="entry name" value="RNASE_H_1"/>
    <property type="match status" value="1"/>
</dbReference>
<evidence type="ECO:0000256" key="8">
    <source>
        <dbReference type="ARBA" id="ARBA00022723"/>
    </source>
</evidence>
<evidence type="ECO:0000313" key="14">
    <source>
        <dbReference type="Proteomes" id="UP000003280"/>
    </source>
</evidence>
<dbReference type="SUPFAM" id="SSF53098">
    <property type="entry name" value="Ribonuclease H-like"/>
    <property type="match status" value="1"/>
</dbReference>
<keyword evidence="9" id="KW-0255">Endonuclease</keyword>
<dbReference type="FunFam" id="3.40.970.10:FF:000002">
    <property type="entry name" value="Ribonuclease H"/>
    <property type="match status" value="1"/>
</dbReference>
<dbReference type="CDD" id="cd09277">
    <property type="entry name" value="RNase_HI_bacteria_like"/>
    <property type="match status" value="1"/>
</dbReference>
<dbReference type="GO" id="GO:0003676">
    <property type="term" value="F:nucleic acid binding"/>
    <property type="evidence" value="ECO:0007669"/>
    <property type="project" value="InterPro"/>
</dbReference>
<evidence type="ECO:0000256" key="7">
    <source>
        <dbReference type="ARBA" id="ARBA00022722"/>
    </source>
</evidence>
<dbReference type="Gene3D" id="3.40.970.10">
    <property type="entry name" value="Ribonuclease H1, N-terminal domain"/>
    <property type="match status" value="1"/>
</dbReference>
<keyword evidence="7" id="KW-0540">Nuclease</keyword>
<dbReference type="GO" id="GO:0004523">
    <property type="term" value="F:RNA-DNA hybrid ribonuclease activity"/>
    <property type="evidence" value="ECO:0007669"/>
    <property type="project" value="UniProtKB-EC"/>
</dbReference>
<dbReference type="Gene3D" id="3.30.420.10">
    <property type="entry name" value="Ribonuclease H-like superfamily/Ribonuclease H"/>
    <property type="match status" value="1"/>
</dbReference>
<keyword evidence="8" id="KW-0479">Metal-binding</keyword>
<comment type="caution">
    <text evidence="13">The sequence shown here is derived from an EMBL/GenBank/DDBJ whole genome shotgun (WGS) entry which is preliminary data.</text>
</comment>
<comment type="similarity">
    <text evidence="4">Belongs to the RNase H family.</text>
</comment>
<dbReference type="InterPro" id="IPR037056">
    <property type="entry name" value="RNase_H1_N_sf"/>
</dbReference>
<reference evidence="13 14" key="1">
    <citation type="submission" date="2010-07" db="EMBL/GenBank/DDBJ databases">
        <authorList>
            <person name="Muzny D."/>
            <person name="Qin X."/>
            <person name="Deng J."/>
            <person name="Jiang H."/>
            <person name="Liu Y."/>
            <person name="Qu J."/>
            <person name="Song X.-Z."/>
            <person name="Zhang L."/>
            <person name="Thornton R."/>
            <person name="Coyle M."/>
            <person name="Francisco L."/>
            <person name="Jackson L."/>
            <person name="Javaid M."/>
            <person name="Korchina V."/>
            <person name="Kovar C."/>
            <person name="Mata R."/>
            <person name="Mathew T."/>
            <person name="Ngo R."/>
            <person name="Nguyen L."/>
            <person name="Nguyen N."/>
            <person name="Okwuonu G."/>
            <person name="Ongeri F."/>
            <person name="Pham C."/>
            <person name="Simmons D."/>
            <person name="Wilczek-Boney K."/>
            <person name="Hale W."/>
            <person name="Jakkamsetti A."/>
            <person name="Pham P."/>
            <person name="Ruth R."/>
            <person name="San Lucas F."/>
            <person name="Warren J."/>
            <person name="Zhang J."/>
            <person name="Zhao Z."/>
            <person name="Zhou C."/>
            <person name="Zhu D."/>
            <person name="Lee S."/>
            <person name="Bess C."/>
            <person name="Blankenburg K."/>
            <person name="Forbes L."/>
            <person name="Fu Q."/>
            <person name="Gubbala S."/>
            <person name="Hirani K."/>
            <person name="Jayaseelan J.C."/>
            <person name="Lara F."/>
            <person name="Munidasa M."/>
            <person name="Palculict T."/>
            <person name="Patil S."/>
            <person name="Pu L.-L."/>
            <person name="Saada N."/>
            <person name="Tang L."/>
            <person name="Weissenberger G."/>
            <person name="Zhu Y."/>
            <person name="Hemphill L."/>
            <person name="Shang Y."/>
            <person name="Youmans B."/>
            <person name="Ayvaz T."/>
            <person name="Ross M."/>
            <person name="Santibanez J."/>
            <person name="Aqrawi P."/>
            <person name="Gross S."/>
            <person name="Joshi V."/>
            <person name="Fowler G."/>
            <person name="Nazareth L."/>
            <person name="Reid J."/>
            <person name="Worley K."/>
            <person name="Petrosino J."/>
            <person name="Highlander S."/>
            <person name="Gibbs R."/>
        </authorList>
    </citation>
    <scope>NUCLEOTIDE SEQUENCE [LARGE SCALE GENOMIC DNA]</scope>
    <source>
        <strain evidence="13 14">ATCC BAA-1640</strain>
    </source>
</reference>
<dbReference type="InterPro" id="IPR050092">
    <property type="entry name" value="RNase_H"/>
</dbReference>
<dbReference type="Pfam" id="PF01693">
    <property type="entry name" value="Cauli_VI"/>
    <property type="match status" value="1"/>
</dbReference>
<evidence type="ECO:0000256" key="1">
    <source>
        <dbReference type="ARBA" id="ARBA00000077"/>
    </source>
</evidence>
<sequence length="197" mass="23073">MYYAVKNGRNPGIYSTWDECKREVTGFSGAAYKKFKTFEEAESYLGIIEEEIKIKDIDELKSDEILAYVDGSYRKEDHSYSYGVYLYSEGVEEKYSARFFDEENAKSRNVSGELKGAIIAMKRGVELGYKKMYLHYDYRGIEDWALGNWKTNLDLTREYKKTYDEIKNKMEVKFIKVDAHTGVYYNELVDKLAKEAK</sequence>
<dbReference type="InterPro" id="IPR009027">
    <property type="entry name" value="Ribosomal_bL9/RNase_H1_N"/>
</dbReference>
<dbReference type="InterPro" id="IPR002156">
    <property type="entry name" value="RNaseH_domain"/>
</dbReference>
<gene>
    <name evidence="13" type="primary">rnhA</name>
    <name evidence="13" type="ORF">HMPREF9225_0373</name>
</gene>
<evidence type="ECO:0000256" key="11">
    <source>
        <dbReference type="ARBA" id="ARBA00022842"/>
    </source>
</evidence>
<dbReference type="GO" id="GO:0046872">
    <property type="term" value="F:metal ion binding"/>
    <property type="evidence" value="ECO:0007669"/>
    <property type="project" value="UniProtKB-KW"/>
</dbReference>
<evidence type="ECO:0000256" key="2">
    <source>
        <dbReference type="ARBA" id="ARBA00001946"/>
    </source>
</evidence>
<dbReference type="InterPro" id="IPR011320">
    <property type="entry name" value="RNase_H1_N"/>
</dbReference>
<keyword evidence="10 13" id="KW-0378">Hydrolase</keyword>
<dbReference type="STRING" id="862517.HMPREF9225_0373"/>
<dbReference type="PANTHER" id="PTHR10642">
    <property type="entry name" value="RIBONUCLEASE H1"/>
    <property type="match status" value="1"/>
</dbReference>
<evidence type="ECO:0000256" key="9">
    <source>
        <dbReference type="ARBA" id="ARBA00022759"/>
    </source>
</evidence>
<dbReference type="SUPFAM" id="SSF55658">
    <property type="entry name" value="L9 N-domain-like"/>
    <property type="match status" value="1"/>
</dbReference>
<dbReference type="OrthoDB" id="9811552at2"/>
<dbReference type="GO" id="GO:0043137">
    <property type="term" value="P:DNA replication, removal of RNA primer"/>
    <property type="evidence" value="ECO:0007669"/>
    <property type="project" value="TreeGrafter"/>
</dbReference>
<dbReference type="PANTHER" id="PTHR10642:SF26">
    <property type="entry name" value="RIBONUCLEASE H1"/>
    <property type="match status" value="1"/>
</dbReference>
<comment type="function">
    <text evidence="3">Endonuclease that specifically degrades the RNA of RNA-DNA hybrids.</text>
</comment>
<protein>
    <recommendedName>
        <fullName evidence="6">Ribonuclease H</fullName>
        <ecNumber evidence="5">3.1.26.4</ecNumber>
    </recommendedName>
</protein>
<evidence type="ECO:0000256" key="5">
    <source>
        <dbReference type="ARBA" id="ARBA00012180"/>
    </source>
</evidence>
<feature type="domain" description="RNase H type-1" evidence="12">
    <location>
        <begin position="61"/>
        <end position="197"/>
    </location>
</feature>
<evidence type="ECO:0000256" key="3">
    <source>
        <dbReference type="ARBA" id="ARBA00004065"/>
    </source>
</evidence>
<organism evidence="13 14">
    <name type="scientific">Peptoniphilus duerdenii ATCC BAA-1640</name>
    <dbReference type="NCBI Taxonomy" id="862517"/>
    <lineage>
        <taxon>Bacteria</taxon>
        <taxon>Bacillati</taxon>
        <taxon>Bacillota</taxon>
        <taxon>Tissierellia</taxon>
        <taxon>Tissierellales</taxon>
        <taxon>Peptoniphilaceae</taxon>
        <taxon>Peptoniphilus</taxon>
    </lineage>
</organism>
<accession>E0NJN4</accession>
<dbReference type="eggNOG" id="COG0328">
    <property type="taxonomic scope" value="Bacteria"/>
</dbReference>
<dbReference type="AlphaFoldDB" id="E0NJN4"/>
<dbReference type="HOGENOM" id="CLU_030894_2_1_9"/>
<evidence type="ECO:0000256" key="10">
    <source>
        <dbReference type="ARBA" id="ARBA00022801"/>
    </source>
</evidence>